<dbReference type="HAMAP" id="MF_01114">
    <property type="entry name" value="RecX"/>
    <property type="match status" value="1"/>
</dbReference>
<evidence type="ECO:0000259" key="7">
    <source>
        <dbReference type="Pfam" id="PF21982"/>
    </source>
</evidence>
<dbReference type="InterPro" id="IPR036388">
    <property type="entry name" value="WH-like_DNA-bd_sf"/>
</dbReference>
<dbReference type="GO" id="GO:0005737">
    <property type="term" value="C:cytoplasm"/>
    <property type="evidence" value="ECO:0007669"/>
    <property type="project" value="UniProtKB-SubCell"/>
</dbReference>
<accession>A0AAU8H323</accession>
<evidence type="ECO:0000313" key="8">
    <source>
        <dbReference type="EMBL" id="XCH48219.1"/>
    </source>
</evidence>
<dbReference type="EMBL" id="CP144374">
    <property type="protein sequence ID" value="XCH48219.1"/>
    <property type="molecule type" value="Genomic_DNA"/>
</dbReference>
<dbReference type="Pfam" id="PF21982">
    <property type="entry name" value="RecX_HTH1"/>
    <property type="match status" value="1"/>
</dbReference>
<dbReference type="GO" id="GO:0006282">
    <property type="term" value="P:regulation of DNA repair"/>
    <property type="evidence" value="ECO:0007669"/>
    <property type="project" value="UniProtKB-UniRule"/>
</dbReference>
<dbReference type="InterPro" id="IPR053925">
    <property type="entry name" value="RecX_HTH_3rd"/>
</dbReference>
<dbReference type="InterPro" id="IPR053926">
    <property type="entry name" value="RecX_HTH_1st"/>
</dbReference>
<reference evidence="8" key="1">
    <citation type="submission" date="2024-01" db="EMBL/GenBank/DDBJ databases">
        <title>The first autotrophic representatives of the genus Thermodesulfovibrio.</title>
        <authorList>
            <person name="Maltseva A.I."/>
            <person name="Elcheninov A.G."/>
            <person name="Kublanov I.V."/>
            <person name="Lebedinsky A.V."/>
            <person name="Frolov E.N."/>
        </authorList>
    </citation>
    <scope>NUCLEOTIDE SEQUENCE</scope>
    <source>
        <strain evidence="8">3462-1</strain>
    </source>
</reference>
<protein>
    <recommendedName>
        <fullName evidence="3 5">Regulatory protein RecX</fullName>
    </recommendedName>
</protein>
<dbReference type="PANTHER" id="PTHR33602:SF1">
    <property type="entry name" value="REGULATORY PROTEIN RECX FAMILY PROTEIN"/>
    <property type="match status" value="1"/>
</dbReference>
<name>A0AAU8H323_9BACT</name>
<dbReference type="InterPro" id="IPR003783">
    <property type="entry name" value="Regulatory_RecX"/>
</dbReference>
<evidence type="ECO:0000256" key="1">
    <source>
        <dbReference type="ARBA" id="ARBA00004496"/>
    </source>
</evidence>
<comment type="subcellular location">
    <subcellularLocation>
        <location evidence="1 5">Cytoplasm</location>
    </subcellularLocation>
</comment>
<dbReference type="KEGG" id="tob:V4D31_07725"/>
<gene>
    <name evidence="5" type="primary">recX</name>
    <name evidence="8" type="ORF">V4D31_07725</name>
</gene>
<comment type="function">
    <text evidence="5">Modulates RecA activity.</text>
</comment>
<dbReference type="RefSeq" id="WP_353685869.1">
    <property type="nucleotide sequence ID" value="NZ_CP144374.1"/>
</dbReference>
<dbReference type="AlphaFoldDB" id="A0AAU8H323"/>
<evidence type="ECO:0000256" key="5">
    <source>
        <dbReference type="HAMAP-Rule" id="MF_01114"/>
    </source>
</evidence>
<keyword evidence="4 5" id="KW-0963">Cytoplasm</keyword>
<feature type="domain" description="RecX third three-helical" evidence="6">
    <location>
        <begin position="97"/>
        <end position="143"/>
    </location>
</feature>
<dbReference type="PANTHER" id="PTHR33602">
    <property type="entry name" value="REGULATORY PROTEIN RECX FAMILY PROTEIN"/>
    <property type="match status" value="1"/>
</dbReference>
<dbReference type="Pfam" id="PF21981">
    <property type="entry name" value="RecX_HTH3"/>
    <property type="match status" value="1"/>
</dbReference>
<feature type="domain" description="RecX first three-helical" evidence="7">
    <location>
        <begin position="11"/>
        <end position="47"/>
    </location>
</feature>
<evidence type="ECO:0000259" key="6">
    <source>
        <dbReference type="Pfam" id="PF21981"/>
    </source>
</evidence>
<dbReference type="Gene3D" id="1.10.10.10">
    <property type="entry name" value="Winged helix-like DNA-binding domain superfamily/Winged helix DNA-binding domain"/>
    <property type="match status" value="2"/>
</dbReference>
<organism evidence="8">
    <name type="scientific">Thermodesulfovibrio obliviosus</name>
    <dbReference type="NCBI Taxonomy" id="3118332"/>
    <lineage>
        <taxon>Bacteria</taxon>
        <taxon>Pseudomonadati</taxon>
        <taxon>Nitrospirota</taxon>
        <taxon>Thermodesulfovibrionia</taxon>
        <taxon>Thermodesulfovibrionales</taxon>
        <taxon>Thermodesulfovibrionaceae</taxon>
        <taxon>Thermodesulfovibrio</taxon>
    </lineage>
</organism>
<evidence type="ECO:0000256" key="2">
    <source>
        <dbReference type="ARBA" id="ARBA00009695"/>
    </source>
</evidence>
<evidence type="ECO:0000256" key="3">
    <source>
        <dbReference type="ARBA" id="ARBA00018111"/>
    </source>
</evidence>
<comment type="similarity">
    <text evidence="2 5">Belongs to the RecX family.</text>
</comment>
<proteinExistence type="inferred from homology"/>
<sequence length="164" mass="19288">MKNRNNEVLKCALRLITKKDRTEAELKDRLYRKGFSQMDIDDAVAYLKQNGFIDDSRFIQKAEKIAQDRFLGNMGLKNYFTRRGIDKELLDSIPEIDEFSLAQKLIQRKIHLIKNDPEDKKMAKIAGFLLRRGFSWDTINKFLNEKFPGDIESQDNDNLKEELK</sequence>
<evidence type="ECO:0000256" key="4">
    <source>
        <dbReference type="ARBA" id="ARBA00022490"/>
    </source>
</evidence>